<organism evidence="1 2">
    <name type="scientific">Arctium lappa</name>
    <name type="common">Greater burdock</name>
    <name type="synonym">Lappa major</name>
    <dbReference type="NCBI Taxonomy" id="4217"/>
    <lineage>
        <taxon>Eukaryota</taxon>
        <taxon>Viridiplantae</taxon>
        <taxon>Streptophyta</taxon>
        <taxon>Embryophyta</taxon>
        <taxon>Tracheophyta</taxon>
        <taxon>Spermatophyta</taxon>
        <taxon>Magnoliopsida</taxon>
        <taxon>eudicotyledons</taxon>
        <taxon>Gunneridae</taxon>
        <taxon>Pentapetalae</taxon>
        <taxon>asterids</taxon>
        <taxon>campanulids</taxon>
        <taxon>Asterales</taxon>
        <taxon>Asteraceae</taxon>
        <taxon>Carduoideae</taxon>
        <taxon>Cardueae</taxon>
        <taxon>Arctiinae</taxon>
        <taxon>Arctium</taxon>
    </lineage>
</organism>
<name>A0ACB8ZL67_ARCLA</name>
<reference evidence="2" key="1">
    <citation type="journal article" date="2022" name="Mol. Ecol. Resour.">
        <title>The genomes of chicory, endive, great burdock and yacon provide insights into Asteraceae palaeo-polyploidization history and plant inulin production.</title>
        <authorList>
            <person name="Fan W."/>
            <person name="Wang S."/>
            <person name="Wang H."/>
            <person name="Wang A."/>
            <person name="Jiang F."/>
            <person name="Liu H."/>
            <person name="Zhao H."/>
            <person name="Xu D."/>
            <person name="Zhang Y."/>
        </authorList>
    </citation>
    <scope>NUCLEOTIDE SEQUENCE [LARGE SCALE GENOMIC DNA]</scope>
    <source>
        <strain evidence="2">cv. Niubang</strain>
    </source>
</reference>
<comment type="caution">
    <text evidence="1">The sequence shown here is derived from an EMBL/GenBank/DDBJ whole genome shotgun (WGS) entry which is preliminary data.</text>
</comment>
<reference evidence="1 2" key="2">
    <citation type="journal article" date="2022" name="Mol. Ecol. Resour.">
        <title>The genomes of chicory, endive, great burdock and yacon provide insights into Asteraceae paleo-polyploidization history and plant inulin production.</title>
        <authorList>
            <person name="Fan W."/>
            <person name="Wang S."/>
            <person name="Wang H."/>
            <person name="Wang A."/>
            <person name="Jiang F."/>
            <person name="Liu H."/>
            <person name="Zhao H."/>
            <person name="Xu D."/>
            <person name="Zhang Y."/>
        </authorList>
    </citation>
    <scope>NUCLEOTIDE SEQUENCE [LARGE SCALE GENOMIC DNA]</scope>
    <source>
        <strain evidence="2">cv. Niubang</strain>
    </source>
</reference>
<evidence type="ECO:0000313" key="1">
    <source>
        <dbReference type="EMBL" id="KAI3698070.1"/>
    </source>
</evidence>
<sequence>MIGVAIATDGGSSNINGRSMELGGFVVDHGEGRGEEQGKRKVVSCWWSQLRWRLTEKKIVGDDGDMCCNLEIDVNGEHIFFLDKDILASYSNRVTKLLANSTGKTRKAKVIFNDFPGGAESFELITSFCYNNGTIDITPSNIFFLHCGSTFMEITSLIMQTELYLEGNHFWNWSEFIDGLKQFQILFSSINNFNFQDFLNTLLGNLTLPCYHSGSCPSSSNSSSFRFSSSDISPKSSRCNTHQDSWQFDDLSFLNIDLFEKLIHSMIFLHFDHPRICSFIFHYQKAKFFLCSSRDQKCKLSETNLNLLSLINGSAYSCRSLLDAFGMSLSLNLRTAERSKLENLLGSRLDEFRINDLLIPGKKKGAFDVDLVMRLIKVFLLERRINGFFMHRAKKVGFLMDMFMLEVAPDPSLKPSKFLALAMALPDISRESHDRIHQAINLYLEVHQGLSKEQSKKIWNILDVNKLSVVTSLDVARNTIFLPFIRQNQFKIFLNDDFMVQKFSRRVKKTAEKQGAKDAQNTQKFMPRKLRTFDPFNVKSLPRLCH</sequence>
<gene>
    <name evidence="1" type="ORF">L6452_31182</name>
</gene>
<protein>
    <submittedName>
        <fullName evidence="1">Uncharacterized protein</fullName>
    </submittedName>
</protein>
<accession>A0ACB8ZL67</accession>
<dbReference type="Proteomes" id="UP001055879">
    <property type="component" value="Linkage Group LG10"/>
</dbReference>
<dbReference type="EMBL" id="CM042056">
    <property type="protein sequence ID" value="KAI3698070.1"/>
    <property type="molecule type" value="Genomic_DNA"/>
</dbReference>
<evidence type="ECO:0000313" key="2">
    <source>
        <dbReference type="Proteomes" id="UP001055879"/>
    </source>
</evidence>
<proteinExistence type="predicted"/>
<keyword evidence="2" id="KW-1185">Reference proteome</keyword>